<dbReference type="Gene3D" id="3.40.50.300">
    <property type="entry name" value="P-loop containing nucleotide triphosphate hydrolases"/>
    <property type="match status" value="1"/>
</dbReference>
<sequence length="1097" mass="124083">MEPTLHIQLLGDFSLIYADRQVTSLNTMRLQSLLAYLVLHRDIPQQRQHLSFLFWPDTTEAQARNNLRQLLHQLRQALPDAQHFLAADVHTLLWHSTTPFYLDVAEFEQTLTLADAATRRNDQHALQAALKQADSLYRGELLPGCYDEWLLPERERLRLRHLQALEQLLHLFEVQGDTVTAIHYAQRLLGLNPLSEDLYRRLMRLFALNNDRASALHVYHTCVTTLQREMGVDPDPATREAYECLLQQETQTIQPIVHPKPLPVSPTLIGREREWKQLHDVWQRALFGGPQFVLVTGEAGVGKSRLAEEFLLWASQQGIVTAKARSYAAEGQISLAPVTEWLRNEGLRASLRQLDAVWLTEVVRLLPELLEEQPELPHYGPVTEYGQHQRFFEALARAILLTPQPLLLLLDDLQWCDQETLAWLHLLLRFDPAARLLIVGCAREEELPPHHPLRTFLLHLRSTMGVTEIPLEPLDAAESAKLASQVAKRELKINEGLRLYHETGGYPLFVVEMMRADLERGAASLPGVDCPQQQPQLDDVRTLPPRMQAVLAGRLLQLSPSARAFVELAATIGRAFTIDLLSTVSNADAESTVRALDELWHKRIVREHGVNSYDFTHDKLREVAYGEISAPQRRMLHRRVAQALETMHAEDLDPVSGQLAWHYERAGMIEQALSYYQRAAAVAQRLYANEDAISLLERSLTLLKLLPAGSKRDKQELNLQLALAPIYRVIKGWAAPELEHVLDRAIELCDTVGNAEQRGQVLYGLQSLYVVQARLECVQMVSDELHTLYQDSFGTVPPQFVDMVLAGAQLHQGKISEANAQFAEIIAVHDPDQLLHLQESQGSNYAAHARAWKSHVLWCLGYPQQALGCGLDAIKLAQGPSQPFNHALASAYLALLQQLRADEAVAREHAEQALALASKCQASYYRAWSDILVSYALALEQPNEERIGHLYGSITEFKASGARLRLPYYLSLLAQVCGKVGRVEEGLAFIDEALAEARTHNERWWNAELHRLRGELLLMHGIDASEVETSFLRAIEIARSQQARSLELRATMSLARLWITQNRSDDAKRQLKGVYSWFTEGFETPDLQTARMLLAHL</sequence>
<dbReference type="InterPro" id="IPR036388">
    <property type="entry name" value="WH-like_DNA-bd_sf"/>
</dbReference>
<name>A0ABQ3V8L8_9CHLR</name>
<dbReference type="InterPro" id="IPR016032">
    <property type="entry name" value="Sig_transdc_resp-reg_C-effctor"/>
</dbReference>
<dbReference type="Pfam" id="PF03704">
    <property type="entry name" value="BTAD"/>
    <property type="match status" value="1"/>
</dbReference>
<dbReference type="PANTHER" id="PTHR16305:SF35">
    <property type="entry name" value="TRANSCRIPTIONAL ACTIVATOR DOMAIN"/>
    <property type="match status" value="1"/>
</dbReference>
<dbReference type="InterPro" id="IPR041664">
    <property type="entry name" value="AAA_16"/>
</dbReference>
<dbReference type="InterPro" id="IPR005158">
    <property type="entry name" value="BTAD"/>
</dbReference>
<dbReference type="SUPFAM" id="SSF46894">
    <property type="entry name" value="C-terminal effector domain of the bipartite response regulators"/>
    <property type="match status" value="1"/>
</dbReference>
<reference evidence="4 5" key="1">
    <citation type="journal article" date="2021" name="Int. J. Syst. Evol. Microbiol.">
        <title>Reticulibacter mediterranei gen. nov., sp. nov., within the new family Reticulibacteraceae fam. nov., and Ktedonospora formicarum gen. nov., sp. nov., Ktedonobacter robiniae sp. nov., Dictyobacter formicarum sp. nov. and Dictyobacter arantiisoli sp. nov., belonging to the class Ktedonobacteria.</title>
        <authorList>
            <person name="Yabe S."/>
            <person name="Zheng Y."/>
            <person name="Wang C.M."/>
            <person name="Sakai Y."/>
            <person name="Abe K."/>
            <person name="Yokota A."/>
            <person name="Donadio S."/>
            <person name="Cavaletti L."/>
            <person name="Monciardini P."/>
        </authorList>
    </citation>
    <scope>NUCLEOTIDE SEQUENCE [LARGE SCALE GENOMIC DNA]</scope>
    <source>
        <strain evidence="4 5">SOSP1-9</strain>
    </source>
</reference>
<evidence type="ECO:0000259" key="3">
    <source>
        <dbReference type="SMART" id="SM01043"/>
    </source>
</evidence>
<keyword evidence="1" id="KW-0547">Nucleotide-binding</keyword>
<dbReference type="InterPro" id="IPR011990">
    <property type="entry name" value="TPR-like_helical_dom_sf"/>
</dbReference>
<dbReference type="EMBL" id="BNJJ01000001">
    <property type="protein sequence ID" value="GHO82168.1"/>
    <property type="molecule type" value="Genomic_DNA"/>
</dbReference>
<dbReference type="Gene3D" id="1.10.10.10">
    <property type="entry name" value="Winged helix-like DNA-binding domain superfamily/Winged helix DNA-binding domain"/>
    <property type="match status" value="1"/>
</dbReference>
<dbReference type="SMART" id="SM01043">
    <property type="entry name" value="BTAD"/>
    <property type="match status" value="1"/>
</dbReference>
<evidence type="ECO:0000313" key="5">
    <source>
        <dbReference type="Proteomes" id="UP000635565"/>
    </source>
</evidence>
<evidence type="ECO:0000313" key="4">
    <source>
        <dbReference type="EMBL" id="GHO82168.1"/>
    </source>
</evidence>
<feature type="domain" description="Bacterial transcriptional activator" evidence="3">
    <location>
        <begin position="102"/>
        <end position="246"/>
    </location>
</feature>
<organism evidence="4 5">
    <name type="scientific">Dictyobacter formicarum</name>
    <dbReference type="NCBI Taxonomy" id="2778368"/>
    <lineage>
        <taxon>Bacteria</taxon>
        <taxon>Bacillati</taxon>
        <taxon>Chloroflexota</taxon>
        <taxon>Ktedonobacteria</taxon>
        <taxon>Ktedonobacterales</taxon>
        <taxon>Dictyobacteraceae</taxon>
        <taxon>Dictyobacter</taxon>
    </lineage>
</organism>
<dbReference type="Gene3D" id="1.25.40.10">
    <property type="entry name" value="Tetratricopeptide repeat domain"/>
    <property type="match status" value="2"/>
</dbReference>
<dbReference type="InterPro" id="IPR027417">
    <property type="entry name" value="P-loop_NTPase"/>
</dbReference>
<dbReference type="Proteomes" id="UP000635565">
    <property type="component" value="Unassembled WGS sequence"/>
</dbReference>
<comment type="caution">
    <text evidence="4">The sequence shown here is derived from an EMBL/GenBank/DDBJ whole genome shotgun (WGS) entry which is preliminary data.</text>
</comment>
<dbReference type="SUPFAM" id="SSF48452">
    <property type="entry name" value="TPR-like"/>
    <property type="match status" value="3"/>
</dbReference>
<protein>
    <submittedName>
        <fullName evidence="4">SARP family transcriptional regulator</fullName>
    </submittedName>
</protein>
<gene>
    <name evidence="4" type="ORF">KSZ_01740</name>
</gene>
<keyword evidence="5" id="KW-1185">Reference proteome</keyword>
<accession>A0ABQ3V8L8</accession>
<proteinExistence type="predicted"/>
<dbReference type="Pfam" id="PF13191">
    <property type="entry name" value="AAA_16"/>
    <property type="match status" value="1"/>
</dbReference>
<dbReference type="SUPFAM" id="SSF52540">
    <property type="entry name" value="P-loop containing nucleoside triphosphate hydrolases"/>
    <property type="match status" value="1"/>
</dbReference>
<evidence type="ECO:0000256" key="1">
    <source>
        <dbReference type="ARBA" id="ARBA00022741"/>
    </source>
</evidence>
<evidence type="ECO:0000256" key="2">
    <source>
        <dbReference type="ARBA" id="ARBA00022840"/>
    </source>
</evidence>
<keyword evidence="2" id="KW-0067">ATP-binding</keyword>
<dbReference type="PANTHER" id="PTHR16305">
    <property type="entry name" value="TESTICULAR SOLUBLE ADENYLYL CYCLASE"/>
    <property type="match status" value="1"/>
</dbReference>